<name>A0ACB5SRS4_AMBMO</name>
<evidence type="ECO:0000313" key="1">
    <source>
        <dbReference type="EMBL" id="GME70492.1"/>
    </source>
</evidence>
<comment type="caution">
    <text evidence="1">The sequence shown here is derived from an EMBL/GenBank/DDBJ whole genome shotgun (WGS) entry which is preliminary data.</text>
</comment>
<sequence>MICRALNCSKADDFELTVALELVSSISITGSKREWTLTVFDLDFIDESSVVLESTAESTVESDIELNVALEFVSRWWSLILFDRGNKFTSEKVWIL</sequence>
<organism evidence="1 2">
    <name type="scientific">Ambrosiozyma monospora</name>
    <name type="common">Yeast</name>
    <name type="synonym">Endomycopsis monosporus</name>
    <dbReference type="NCBI Taxonomy" id="43982"/>
    <lineage>
        <taxon>Eukaryota</taxon>
        <taxon>Fungi</taxon>
        <taxon>Dikarya</taxon>
        <taxon>Ascomycota</taxon>
        <taxon>Saccharomycotina</taxon>
        <taxon>Pichiomycetes</taxon>
        <taxon>Pichiales</taxon>
        <taxon>Pichiaceae</taxon>
        <taxon>Ambrosiozyma</taxon>
    </lineage>
</organism>
<dbReference type="Proteomes" id="UP001165064">
    <property type="component" value="Unassembled WGS sequence"/>
</dbReference>
<reference evidence="1" key="1">
    <citation type="submission" date="2023-04" db="EMBL/GenBank/DDBJ databases">
        <title>Ambrosiozyma monospora NBRC 10751.</title>
        <authorList>
            <person name="Ichikawa N."/>
            <person name="Sato H."/>
            <person name="Tonouchi N."/>
        </authorList>
    </citation>
    <scope>NUCLEOTIDE SEQUENCE</scope>
    <source>
        <strain evidence="1">NBRC 10751</strain>
    </source>
</reference>
<evidence type="ECO:0000313" key="2">
    <source>
        <dbReference type="Proteomes" id="UP001165064"/>
    </source>
</evidence>
<accession>A0ACB5SRS4</accession>
<dbReference type="EMBL" id="BSXS01000046">
    <property type="protein sequence ID" value="GME70492.1"/>
    <property type="molecule type" value="Genomic_DNA"/>
</dbReference>
<proteinExistence type="predicted"/>
<protein>
    <submittedName>
        <fullName evidence="1">Unnamed protein product</fullName>
    </submittedName>
</protein>
<keyword evidence="2" id="KW-1185">Reference proteome</keyword>
<gene>
    <name evidence="1" type="ORF">Amon02_000021800</name>
</gene>